<evidence type="ECO:0000313" key="1">
    <source>
        <dbReference type="EMBL" id="STP17001.1"/>
    </source>
</evidence>
<name>A0A377JYL0_ECOLX</name>
<dbReference type="EMBL" id="UGEM01000004">
    <property type="protein sequence ID" value="STP17001.1"/>
    <property type="molecule type" value="Genomic_DNA"/>
</dbReference>
<dbReference type="Proteomes" id="UP000254181">
    <property type="component" value="Unassembled WGS sequence"/>
</dbReference>
<organism evidence="1 2">
    <name type="scientific">Escherichia coli</name>
    <dbReference type="NCBI Taxonomy" id="562"/>
    <lineage>
        <taxon>Bacteria</taxon>
        <taxon>Pseudomonadati</taxon>
        <taxon>Pseudomonadota</taxon>
        <taxon>Gammaproteobacteria</taxon>
        <taxon>Enterobacterales</taxon>
        <taxon>Enterobacteriaceae</taxon>
        <taxon>Escherichia</taxon>
    </lineage>
</organism>
<proteinExistence type="predicted"/>
<accession>A0A377JYL0</accession>
<reference evidence="1 2" key="1">
    <citation type="submission" date="2018-06" db="EMBL/GenBank/DDBJ databases">
        <authorList>
            <consortium name="Pathogen Informatics"/>
            <person name="Doyle S."/>
        </authorList>
    </citation>
    <scope>NUCLEOTIDE SEQUENCE [LARGE SCALE GENOMIC DNA]</scope>
    <source>
        <strain evidence="1 2">NCTC9075</strain>
    </source>
</reference>
<dbReference type="AlphaFoldDB" id="A0A377JYL0"/>
<evidence type="ECO:0000313" key="2">
    <source>
        <dbReference type="Proteomes" id="UP000254181"/>
    </source>
</evidence>
<protein>
    <submittedName>
        <fullName evidence="1">Cellulose synthase subunit BcsC</fullName>
    </submittedName>
</protein>
<gene>
    <name evidence="1" type="primary">bcsC_3</name>
    <name evidence="1" type="ORF">NCTC9075_00408</name>
</gene>
<sequence length="137" mass="15479">MSITPTAMQCLGWAMWRWRAKIIPPPNAITSRPCVWTAATLTPCAGWRIFTASSRQKKRSVYRSLSASQRRSIDDIERSLQNDRLAQQAEALENQGKWAQAAALQRQRLALDPAVYGLLTDFRRISGKPDNAARPIR</sequence>